<feature type="region of interest" description="Disordered" evidence="1">
    <location>
        <begin position="58"/>
        <end position="79"/>
    </location>
</feature>
<dbReference type="AlphaFoldDB" id="A0A7G9WEX6"/>
<protein>
    <submittedName>
        <fullName evidence="2">Uncharacterized protein</fullName>
    </submittedName>
</protein>
<accession>A0A7G9WEX6</accession>
<dbReference type="KEGG" id="caml:H6X83_09790"/>
<sequence>MKQKAKKAQQQDKDLLGYTDDYLNDVDNVVSTQECTGLIMAPPVSEAEAESFTDIYTIPKPENKIPNGLQKEKKEDHDF</sequence>
<organism evidence="2 3">
    <name type="scientific">Caproicibacterium amylolyticum</name>
    <dbReference type="NCBI Taxonomy" id="2766537"/>
    <lineage>
        <taxon>Bacteria</taxon>
        <taxon>Bacillati</taxon>
        <taxon>Bacillota</taxon>
        <taxon>Clostridia</taxon>
        <taxon>Eubacteriales</taxon>
        <taxon>Oscillospiraceae</taxon>
        <taxon>Caproicibacterium</taxon>
    </lineage>
</organism>
<proteinExistence type="predicted"/>
<dbReference type="Proteomes" id="UP000516046">
    <property type="component" value="Chromosome"/>
</dbReference>
<evidence type="ECO:0000256" key="1">
    <source>
        <dbReference type="SAM" id="MobiDB-lite"/>
    </source>
</evidence>
<reference evidence="2 3" key="1">
    <citation type="submission" date="2020-08" db="EMBL/GenBank/DDBJ databases">
        <authorList>
            <person name="Ren C."/>
            <person name="Gu Y."/>
            <person name="Xu Y."/>
        </authorList>
    </citation>
    <scope>NUCLEOTIDE SEQUENCE [LARGE SCALE GENOMIC DNA]</scope>
    <source>
        <strain evidence="2 3">LBM18003</strain>
    </source>
</reference>
<dbReference type="EMBL" id="CP060696">
    <property type="protein sequence ID" value="QNO17238.1"/>
    <property type="molecule type" value="Genomic_DNA"/>
</dbReference>
<name>A0A7G9WEX6_9FIRM</name>
<gene>
    <name evidence="2" type="ORF">H6X83_09790</name>
</gene>
<evidence type="ECO:0000313" key="3">
    <source>
        <dbReference type="Proteomes" id="UP000516046"/>
    </source>
</evidence>
<keyword evidence="3" id="KW-1185">Reference proteome</keyword>
<feature type="compositionally biased region" description="Basic and acidic residues" evidence="1">
    <location>
        <begin position="70"/>
        <end position="79"/>
    </location>
</feature>
<evidence type="ECO:0000313" key="2">
    <source>
        <dbReference type="EMBL" id="QNO17238.1"/>
    </source>
</evidence>
<dbReference type="RefSeq" id="WP_212506306.1">
    <property type="nucleotide sequence ID" value="NZ_CP060696.1"/>
</dbReference>